<evidence type="ECO:0000256" key="1">
    <source>
        <dbReference type="ARBA" id="ARBA00022574"/>
    </source>
</evidence>
<gene>
    <name evidence="5" type="ORF">GUITHDRAFT_99071</name>
</gene>
<accession>L1K3Y4</accession>
<evidence type="ECO:0008006" key="8">
    <source>
        <dbReference type="Google" id="ProtNLM"/>
    </source>
</evidence>
<dbReference type="InterPro" id="IPR015943">
    <property type="entry name" value="WD40/YVTN_repeat-like_dom_sf"/>
</dbReference>
<organism evidence="5">
    <name type="scientific">Guillardia theta (strain CCMP2712)</name>
    <name type="common">Cryptophyte</name>
    <dbReference type="NCBI Taxonomy" id="905079"/>
    <lineage>
        <taxon>Eukaryota</taxon>
        <taxon>Cryptophyceae</taxon>
        <taxon>Pyrenomonadales</taxon>
        <taxon>Geminigeraceae</taxon>
        <taxon>Guillardia</taxon>
    </lineage>
</organism>
<evidence type="ECO:0000313" key="7">
    <source>
        <dbReference type="Proteomes" id="UP000011087"/>
    </source>
</evidence>
<dbReference type="OrthoDB" id="340259at2759"/>
<dbReference type="SUPFAM" id="SSF50978">
    <property type="entry name" value="WD40 repeat-like"/>
    <property type="match status" value="1"/>
</dbReference>
<dbReference type="PRINTS" id="PR00320">
    <property type="entry name" value="GPROTEINBRPT"/>
</dbReference>
<proteinExistence type="inferred from homology"/>
<sequence>MKLAKTHESSLNGHGKAINAISWNCDGKKLATGSSDQTARVWTVDSHKEGRELVLEDHKEGVEGLSWSPTNSDVLATASSDKIVRLWDIRAKKSFKIDAEDDVLNVSFSPDGTMLMISDKACLLAHLSLSENVRLIDIRSNKNKTLANLSFDKEYWVNELVWHGNNCVLMCAGRQKLDSQEKGEVIRVDAAQETESDRLKSVHNFVAHTANCTAIAMDRSGSHFATGAYDGSSCLWDANEIVCLRPACSSLEEGVGCLSFSHDGQILAGVADVERPSASSRKLIDLCQVSTGETIMKLETRSFARKLAWHPTQMLLAFGGEKIVQEQDRYDRNRSEVPVTIVTLQVK</sequence>
<keyword evidence="1 4" id="KW-0853">WD repeat</keyword>
<reference evidence="6" key="3">
    <citation type="submission" date="2016-03" db="UniProtKB">
        <authorList>
            <consortium name="EnsemblProtists"/>
        </authorList>
    </citation>
    <scope>IDENTIFICATION</scope>
</reference>
<dbReference type="GO" id="GO:0006406">
    <property type="term" value="P:mRNA export from nucleus"/>
    <property type="evidence" value="ECO:0007669"/>
    <property type="project" value="InterPro"/>
</dbReference>
<feature type="repeat" description="WD" evidence="4">
    <location>
        <begin position="55"/>
        <end position="97"/>
    </location>
</feature>
<dbReference type="OMA" id="WNADGRH"/>
<dbReference type="InterPro" id="IPR020472">
    <property type="entry name" value="WD40_PAC1"/>
</dbReference>
<dbReference type="SMART" id="SM00320">
    <property type="entry name" value="WD40"/>
    <property type="match status" value="4"/>
</dbReference>
<dbReference type="eggNOG" id="KOG1407">
    <property type="taxonomic scope" value="Eukaryota"/>
</dbReference>
<dbReference type="STRING" id="905079.L1K3Y4"/>
<dbReference type="PANTHER" id="PTHR22839">
    <property type="entry name" value="THO COMPLEX SUBUNIT 3 THO3"/>
    <property type="match status" value="1"/>
</dbReference>
<evidence type="ECO:0000256" key="3">
    <source>
        <dbReference type="ARBA" id="ARBA00046343"/>
    </source>
</evidence>
<dbReference type="GeneID" id="17311903"/>
<reference evidence="7" key="2">
    <citation type="submission" date="2012-11" db="EMBL/GenBank/DDBJ databases">
        <authorList>
            <person name="Kuo A."/>
            <person name="Curtis B.A."/>
            <person name="Tanifuji G."/>
            <person name="Burki F."/>
            <person name="Gruber A."/>
            <person name="Irimia M."/>
            <person name="Maruyama S."/>
            <person name="Arias M.C."/>
            <person name="Ball S.G."/>
            <person name="Gile G.H."/>
            <person name="Hirakawa Y."/>
            <person name="Hopkins J.F."/>
            <person name="Rensing S.A."/>
            <person name="Schmutz J."/>
            <person name="Symeonidi A."/>
            <person name="Elias M."/>
            <person name="Eveleigh R.J."/>
            <person name="Herman E.K."/>
            <person name="Klute M.J."/>
            <person name="Nakayama T."/>
            <person name="Obornik M."/>
            <person name="Reyes-Prieto A."/>
            <person name="Armbrust E.V."/>
            <person name="Aves S.J."/>
            <person name="Beiko R.G."/>
            <person name="Coutinho P."/>
            <person name="Dacks J.B."/>
            <person name="Durnford D.G."/>
            <person name="Fast N.M."/>
            <person name="Green B.R."/>
            <person name="Grisdale C."/>
            <person name="Hempe F."/>
            <person name="Henrissat B."/>
            <person name="Hoppner M.P."/>
            <person name="Ishida K.-I."/>
            <person name="Kim E."/>
            <person name="Koreny L."/>
            <person name="Kroth P.G."/>
            <person name="Liu Y."/>
            <person name="Malik S.-B."/>
            <person name="Maier U.G."/>
            <person name="McRose D."/>
            <person name="Mock T."/>
            <person name="Neilson J.A."/>
            <person name="Onodera N.T."/>
            <person name="Poole A.M."/>
            <person name="Pritham E.J."/>
            <person name="Richards T.A."/>
            <person name="Rocap G."/>
            <person name="Roy S.W."/>
            <person name="Sarai C."/>
            <person name="Schaack S."/>
            <person name="Shirato S."/>
            <person name="Slamovits C.H."/>
            <person name="Spencer D.F."/>
            <person name="Suzuki S."/>
            <person name="Worden A.Z."/>
            <person name="Zauner S."/>
            <person name="Barry K."/>
            <person name="Bell C."/>
            <person name="Bharti A.K."/>
            <person name="Crow J.A."/>
            <person name="Grimwood J."/>
            <person name="Kramer R."/>
            <person name="Lindquist E."/>
            <person name="Lucas S."/>
            <person name="Salamov A."/>
            <person name="McFadden G.I."/>
            <person name="Lane C.E."/>
            <person name="Keeling P.J."/>
            <person name="Gray M.W."/>
            <person name="Grigoriev I.V."/>
            <person name="Archibald J.M."/>
        </authorList>
    </citation>
    <scope>NUCLEOTIDE SEQUENCE</scope>
    <source>
        <strain evidence="7">CCMP2712</strain>
    </source>
</reference>
<dbReference type="InterPro" id="IPR040132">
    <property type="entry name" value="Tex1/THOC3"/>
</dbReference>
<name>L1K3Y4_GUITC</name>
<keyword evidence="7" id="KW-1185">Reference proteome</keyword>
<dbReference type="InterPro" id="IPR001680">
    <property type="entry name" value="WD40_rpt"/>
</dbReference>
<dbReference type="Gene3D" id="2.130.10.10">
    <property type="entry name" value="YVTN repeat-like/Quinoprotein amine dehydrogenase"/>
    <property type="match status" value="2"/>
</dbReference>
<dbReference type="GO" id="GO:0000445">
    <property type="term" value="C:THO complex part of transcription export complex"/>
    <property type="evidence" value="ECO:0007669"/>
    <property type="project" value="TreeGrafter"/>
</dbReference>
<dbReference type="PROSITE" id="PS00678">
    <property type="entry name" value="WD_REPEATS_1"/>
    <property type="match status" value="1"/>
</dbReference>
<dbReference type="InterPro" id="IPR019775">
    <property type="entry name" value="WD40_repeat_CS"/>
</dbReference>
<dbReference type="EMBL" id="JH992965">
    <property type="protein sequence ID" value="EKX55289.1"/>
    <property type="molecule type" value="Genomic_DNA"/>
</dbReference>
<dbReference type="KEGG" id="gtt:GUITHDRAFT_99071"/>
<feature type="repeat" description="WD" evidence="4">
    <location>
        <begin position="11"/>
        <end position="52"/>
    </location>
</feature>
<evidence type="ECO:0000256" key="4">
    <source>
        <dbReference type="PROSITE-ProRule" id="PRU00221"/>
    </source>
</evidence>
<dbReference type="Pfam" id="PF00400">
    <property type="entry name" value="WD40"/>
    <property type="match status" value="3"/>
</dbReference>
<dbReference type="PROSITE" id="PS50294">
    <property type="entry name" value="WD_REPEATS_REGION"/>
    <property type="match status" value="2"/>
</dbReference>
<dbReference type="AlphaFoldDB" id="L1K3Y4"/>
<comment type="similarity">
    <text evidence="3">Belongs to the THOC3 family.</text>
</comment>
<evidence type="ECO:0000313" key="6">
    <source>
        <dbReference type="EnsemblProtists" id="EKX55289"/>
    </source>
</evidence>
<dbReference type="InterPro" id="IPR036322">
    <property type="entry name" value="WD40_repeat_dom_sf"/>
</dbReference>
<dbReference type="PROSITE" id="PS50082">
    <property type="entry name" value="WD_REPEATS_2"/>
    <property type="match status" value="3"/>
</dbReference>
<dbReference type="RefSeq" id="XP_005842269.1">
    <property type="nucleotide sequence ID" value="XM_005842212.1"/>
</dbReference>
<reference evidence="5 7" key="1">
    <citation type="journal article" date="2012" name="Nature">
        <title>Algal genomes reveal evolutionary mosaicism and the fate of nucleomorphs.</title>
        <authorList>
            <consortium name="DOE Joint Genome Institute"/>
            <person name="Curtis B.A."/>
            <person name="Tanifuji G."/>
            <person name="Burki F."/>
            <person name="Gruber A."/>
            <person name="Irimia M."/>
            <person name="Maruyama S."/>
            <person name="Arias M.C."/>
            <person name="Ball S.G."/>
            <person name="Gile G.H."/>
            <person name="Hirakawa Y."/>
            <person name="Hopkins J.F."/>
            <person name="Kuo A."/>
            <person name="Rensing S.A."/>
            <person name="Schmutz J."/>
            <person name="Symeonidi A."/>
            <person name="Elias M."/>
            <person name="Eveleigh R.J."/>
            <person name="Herman E.K."/>
            <person name="Klute M.J."/>
            <person name="Nakayama T."/>
            <person name="Obornik M."/>
            <person name="Reyes-Prieto A."/>
            <person name="Armbrust E.V."/>
            <person name="Aves S.J."/>
            <person name="Beiko R.G."/>
            <person name="Coutinho P."/>
            <person name="Dacks J.B."/>
            <person name="Durnford D.G."/>
            <person name="Fast N.M."/>
            <person name="Green B.R."/>
            <person name="Grisdale C.J."/>
            <person name="Hempel F."/>
            <person name="Henrissat B."/>
            <person name="Hoppner M.P."/>
            <person name="Ishida K."/>
            <person name="Kim E."/>
            <person name="Koreny L."/>
            <person name="Kroth P.G."/>
            <person name="Liu Y."/>
            <person name="Malik S.B."/>
            <person name="Maier U.G."/>
            <person name="McRose D."/>
            <person name="Mock T."/>
            <person name="Neilson J.A."/>
            <person name="Onodera N.T."/>
            <person name="Poole A.M."/>
            <person name="Pritham E.J."/>
            <person name="Richards T.A."/>
            <person name="Rocap G."/>
            <person name="Roy S.W."/>
            <person name="Sarai C."/>
            <person name="Schaack S."/>
            <person name="Shirato S."/>
            <person name="Slamovits C.H."/>
            <person name="Spencer D.F."/>
            <person name="Suzuki S."/>
            <person name="Worden A.Z."/>
            <person name="Zauner S."/>
            <person name="Barry K."/>
            <person name="Bell C."/>
            <person name="Bharti A.K."/>
            <person name="Crow J.A."/>
            <person name="Grimwood J."/>
            <person name="Kramer R."/>
            <person name="Lindquist E."/>
            <person name="Lucas S."/>
            <person name="Salamov A."/>
            <person name="McFadden G.I."/>
            <person name="Lane C.E."/>
            <person name="Keeling P.J."/>
            <person name="Gray M.W."/>
            <person name="Grigoriev I.V."/>
            <person name="Archibald J.M."/>
        </authorList>
    </citation>
    <scope>NUCLEOTIDE SEQUENCE</scope>
    <source>
        <strain evidence="5 7">CCMP2712</strain>
    </source>
</reference>
<protein>
    <recommendedName>
        <fullName evidence="8">Anaphase-promoting complex subunit 4 WD40 domain-containing protein</fullName>
    </recommendedName>
</protein>
<dbReference type="PANTHER" id="PTHR22839:SF0">
    <property type="entry name" value="THO COMPLEX SUBUNIT 3"/>
    <property type="match status" value="1"/>
</dbReference>
<evidence type="ECO:0000313" key="5">
    <source>
        <dbReference type="EMBL" id="EKX55289.1"/>
    </source>
</evidence>
<keyword evidence="2" id="KW-0677">Repeat</keyword>
<dbReference type="EnsemblProtists" id="EKX55289">
    <property type="protein sequence ID" value="EKX55289"/>
    <property type="gene ID" value="GUITHDRAFT_99071"/>
</dbReference>
<dbReference type="Proteomes" id="UP000011087">
    <property type="component" value="Unassembled WGS sequence"/>
</dbReference>
<feature type="repeat" description="WD" evidence="4">
    <location>
        <begin position="205"/>
        <end position="237"/>
    </location>
</feature>
<evidence type="ECO:0000256" key="2">
    <source>
        <dbReference type="ARBA" id="ARBA00022737"/>
    </source>
</evidence>
<dbReference type="PaxDb" id="55529-EKX55289"/>
<dbReference type="HOGENOM" id="CLU_045202_0_0_1"/>